<reference evidence="1" key="1">
    <citation type="submission" date="2020-11" db="EMBL/GenBank/DDBJ databases">
        <authorList>
            <person name="Tran Van P."/>
        </authorList>
    </citation>
    <scope>NUCLEOTIDE SEQUENCE</scope>
</reference>
<dbReference type="EMBL" id="OB795033">
    <property type="protein sequence ID" value="CAD7431564.1"/>
    <property type="molecule type" value="Genomic_DNA"/>
</dbReference>
<name>A0A7R9ECM0_9NEOP</name>
<sequence length="158" mass="17971">MNRLHFNNQWMGSIEELDPGVRQYRGREREILTTSSQNRTRATKTQSWVRVDTVENGRQVETPCADRKVENHFEKTPLNTPNRDSNLDLLVIGNLVHCESSTLDHVATKVGGFGPQYFQSTMDMLLYDAVLATQAAKEFSPPWRNDACLGFNPCPCQI</sequence>
<proteinExistence type="predicted"/>
<dbReference type="AlphaFoldDB" id="A0A7R9ECM0"/>
<accession>A0A7R9ECM0</accession>
<organism evidence="1">
    <name type="scientific">Timema monikensis</name>
    <dbReference type="NCBI Taxonomy" id="170555"/>
    <lineage>
        <taxon>Eukaryota</taxon>
        <taxon>Metazoa</taxon>
        <taxon>Ecdysozoa</taxon>
        <taxon>Arthropoda</taxon>
        <taxon>Hexapoda</taxon>
        <taxon>Insecta</taxon>
        <taxon>Pterygota</taxon>
        <taxon>Neoptera</taxon>
        <taxon>Polyneoptera</taxon>
        <taxon>Phasmatodea</taxon>
        <taxon>Timematodea</taxon>
        <taxon>Timematoidea</taxon>
        <taxon>Timematidae</taxon>
        <taxon>Timema</taxon>
    </lineage>
</organism>
<gene>
    <name evidence="1" type="ORF">TMSB3V08_LOCUS8291</name>
</gene>
<protein>
    <submittedName>
        <fullName evidence="1">Uncharacterized protein</fullName>
    </submittedName>
</protein>
<evidence type="ECO:0000313" key="1">
    <source>
        <dbReference type="EMBL" id="CAD7431564.1"/>
    </source>
</evidence>